<keyword evidence="13" id="KW-1185">Reference proteome</keyword>
<protein>
    <recommendedName>
        <fullName evidence="14">E2F/DP family winged-helix DNA-binding domain-containing protein</fullName>
    </recommendedName>
</protein>
<evidence type="ECO:0000256" key="4">
    <source>
        <dbReference type="ARBA" id="ARBA00023125"/>
    </source>
</evidence>
<accession>A0A5J9VIH3</accession>
<reference evidence="12 13" key="1">
    <citation type="journal article" date="2019" name="Sci. Rep.">
        <title>A high-quality genome of Eragrostis curvula grass provides insights into Poaceae evolution and supports new strategies to enhance forage quality.</title>
        <authorList>
            <person name="Carballo J."/>
            <person name="Santos B.A.C.M."/>
            <person name="Zappacosta D."/>
            <person name="Garbus I."/>
            <person name="Selva J.P."/>
            <person name="Gallo C.A."/>
            <person name="Diaz A."/>
            <person name="Albertini E."/>
            <person name="Caccamo M."/>
            <person name="Echenique V."/>
        </authorList>
    </citation>
    <scope>NUCLEOTIDE SEQUENCE [LARGE SCALE GENOMIC DNA]</scope>
    <source>
        <strain evidence="13">cv. Victoria</strain>
        <tissue evidence="12">Leaf</tissue>
    </source>
</reference>
<dbReference type="GO" id="GO:0005634">
    <property type="term" value="C:nucleus"/>
    <property type="evidence" value="ECO:0007669"/>
    <property type="project" value="UniProtKB-SubCell"/>
</dbReference>
<keyword evidence="6 8" id="KW-0539">Nucleus</keyword>
<dbReference type="GO" id="GO:0005667">
    <property type="term" value="C:transcription regulator complex"/>
    <property type="evidence" value="ECO:0007669"/>
    <property type="project" value="InterPro"/>
</dbReference>
<evidence type="ECO:0000256" key="1">
    <source>
        <dbReference type="ARBA" id="ARBA00004123"/>
    </source>
</evidence>
<dbReference type="Pfam" id="PF02319">
    <property type="entry name" value="WHD_E2F_TDP"/>
    <property type="match status" value="1"/>
</dbReference>
<keyword evidence="9" id="KW-0812">Transmembrane</keyword>
<dbReference type="SMART" id="SM01372">
    <property type="entry name" value="E2F_TDP"/>
    <property type="match status" value="1"/>
</dbReference>
<dbReference type="SUPFAM" id="SSF46785">
    <property type="entry name" value="Winged helix' DNA-binding domain"/>
    <property type="match status" value="1"/>
</dbReference>
<evidence type="ECO:0000313" key="12">
    <source>
        <dbReference type="EMBL" id="TVU35528.1"/>
    </source>
</evidence>
<feature type="non-terminal residue" evidence="12">
    <location>
        <position position="1"/>
    </location>
</feature>
<dbReference type="OrthoDB" id="552115at2759"/>
<keyword evidence="3 8" id="KW-0805">Transcription regulation</keyword>
<dbReference type="InterPro" id="IPR036390">
    <property type="entry name" value="WH_DNA-bd_sf"/>
</dbReference>
<evidence type="ECO:0000256" key="3">
    <source>
        <dbReference type="ARBA" id="ARBA00023015"/>
    </source>
</evidence>
<dbReference type="GO" id="GO:0051726">
    <property type="term" value="P:regulation of cell cycle"/>
    <property type="evidence" value="ECO:0007669"/>
    <property type="project" value="InterPro"/>
</dbReference>
<dbReference type="Proteomes" id="UP000324897">
    <property type="component" value="Unassembled WGS sequence"/>
</dbReference>
<dbReference type="Pfam" id="PF08781">
    <property type="entry name" value="DP"/>
    <property type="match status" value="1"/>
</dbReference>
<dbReference type="InterPro" id="IPR015648">
    <property type="entry name" value="Transcrpt_fac_DP"/>
</dbReference>
<dbReference type="InterPro" id="IPR003316">
    <property type="entry name" value="E2F_WHTH_DNA-bd_dom"/>
</dbReference>
<keyword evidence="9" id="KW-1133">Transmembrane helix</keyword>
<dbReference type="Gene3D" id="1.10.10.10">
    <property type="entry name" value="Winged helix-like DNA-binding domain superfamily/Winged helix DNA-binding domain"/>
    <property type="match status" value="1"/>
</dbReference>
<comment type="caution">
    <text evidence="12">The sequence shown here is derived from an EMBL/GenBank/DDBJ whole genome shotgun (WGS) entry which is preliminary data.</text>
</comment>
<dbReference type="GO" id="GO:0000981">
    <property type="term" value="F:DNA-binding transcription factor activity, RNA polymerase II-specific"/>
    <property type="evidence" value="ECO:0007669"/>
    <property type="project" value="TreeGrafter"/>
</dbReference>
<evidence type="ECO:0000256" key="2">
    <source>
        <dbReference type="ARBA" id="ARBA00010940"/>
    </source>
</evidence>
<evidence type="ECO:0000259" key="10">
    <source>
        <dbReference type="SMART" id="SM01138"/>
    </source>
</evidence>
<sequence length="283" mass="31884">MRLVRVPLSRLSSLGLSILGLPYEFVLLIALSLQGPCCKTRFPRAHTRHLSSLLFPLRNSARAMAPPCGDAASAATEMPGVVICESAMFPPLHERASGIAAEMGAEDAKNKKPKKDTTPRINKWGLREYSKIVSKKVEAKGRTSYNEVADEIFTELTVMLNGQELDEKNIRRRVYDAFNVLIALRVIAKDKKEIKWMGLSNFRYEKIKTLEKSAESANGIRLPFFLVKASRKARVEIEISEDSKFACFDFNCTPFTLHDDVSILNGIRRNSIRRAGFITHHHH</sequence>
<feature type="transmembrane region" description="Helical" evidence="9">
    <location>
        <begin position="12"/>
        <end position="33"/>
    </location>
</feature>
<evidence type="ECO:0000259" key="11">
    <source>
        <dbReference type="SMART" id="SM01372"/>
    </source>
</evidence>
<dbReference type="SUPFAM" id="SSF144074">
    <property type="entry name" value="E2F-DP heterodimerization region"/>
    <property type="match status" value="1"/>
</dbReference>
<comment type="subcellular location">
    <subcellularLocation>
        <location evidence="1 8">Nucleus</location>
    </subcellularLocation>
</comment>
<keyword evidence="5 8" id="KW-0804">Transcription</keyword>
<evidence type="ECO:0000256" key="5">
    <source>
        <dbReference type="ARBA" id="ARBA00023163"/>
    </source>
</evidence>
<comment type="similarity">
    <text evidence="2 8">Belongs to the E2F/DP family.</text>
</comment>
<dbReference type="Gramene" id="TVU35528">
    <property type="protein sequence ID" value="TVU35528"/>
    <property type="gene ID" value="EJB05_17424"/>
</dbReference>
<evidence type="ECO:0000256" key="7">
    <source>
        <dbReference type="ARBA" id="ARBA00023306"/>
    </source>
</evidence>
<dbReference type="SMART" id="SM01138">
    <property type="entry name" value="DP"/>
    <property type="match status" value="1"/>
</dbReference>
<dbReference type="InterPro" id="IPR037241">
    <property type="entry name" value="E2F-DP_heterodim"/>
</dbReference>
<keyword evidence="7" id="KW-0131">Cell cycle</keyword>
<keyword evidence="4 8" id="KW-0238">DNA-binding</keyword>
<organism evidence="12 13">
    <name type="scientific">Eragrostis curvula</name>
    <name type="common">weeping love grass</name>
    <dbReference type="NCBI Taxonomy" id="38414"/>
    <lineage>
        <taxon>Eukaryota</taxon>
        <taxon>Viridiplantae</taxon>
        <taxon>Streptophyta</taxon>
        <taxon>Embryophyta</taxon>
        <taxon>Tracheophyta</taxon>
        <taxon>Spermatophyta</taxon>
        <taxon>Magnoliopsida</taxon>
        <taxon>Liliopsida</taxon>
        <taxon>Poales</taxon>
        <taxon>Poaceae</taxon>
        <taxon>PACMAD clade</taxon>
        <taxon>Chloridoideae</taxon>
        <taxon>Eragrostideae</taxon>
        <taxon>Eragrostidinae</taxon>
        <taxon>Eragrostis</taxon>
    </lineage>
</organism>
<proteinExistence type="inferred from homology"/>
<dbReference type="EMBL" id="RWGY01000009">
    <property type="protein sequence ID" value="TVU35528.1"/>
    <property type="molecule type" value="Genomic_DNA"/>
</dbReference>
<evidence type="ECO:0008006" key="14">
    <source>
        <dbReference type="Google" id="ProtNLM"/>
    </source>
</evidence>
<gene>
    <name evidence="12" type="ORF">EJB05_17424</name>
</gene>
<feature type="domain" description="Transcription factor DP C-terminal" evidence="10">
    <location>
        <begin position="205"/>
        <end position="280"/>
    </location>
</feature>
<dbReference type="GO" id="GO:0000977">
    <property type="term" value="F:RNA polymerase II transcription regulatory region sequence-specific DNA binding"/>
    <property type="evidence" value="ECO:0007669"/>
    <property type="project" value="TreeGrafter"/>
</dbReference>
<dbReference type="FunFam" id="1.10.10.10:FF:000360">
    <property type="entry name" value="Transcription factor Dp-1, a"/>
    <property type="match status" value="1"/>
</dbReference>
<feature type="domain" description="E2F/DP family winged-helix DNA-binding" evidence="11">
    <location>
        <begin position="121"/>
        <end position="198"/>
    </location>
</feature>
<evidence type="ECO:0000313" key="13">
    <source>
        <dbReference type="Proteomes" id="UP000324897"/>
    </source>
</evidence>
<dbReference type="PANTHER" id="PTHR12548">
    <property type="entry name" value="TRANSCRIPTION FACTOR DP"/>
    <property type="match status" value="1"/>
</dbReference>
<dbReference type="InterPro" id="IPR036388">
    <property type="entry name" value="WH-like_DNA-bd_sf"/>
</dbReference>
<dbReference type="AlphaFoldDB" id="A0A5J9VIH3"/>
<keyword evidence="9" id="KW-0472">Membrane</keyword>
<evidence type="ECO:0000256" key="6">
    <source>
        <dbReference type="ARBA" id="ARBA00023242"/>
    </source>
</evidence>
<name>A0A5J9VIH3_9POAL</name>
<dbReference type="InterPro" id="IPR014889">
    <property type="entry name" value="Transc_factor_DP_C"/>
</dbReference>
<dbReference type="PANTHER" id="PTHR12548:SF19">
    <property type="entry name" value="TRANSCRIPTION FACTOR-LIKE PROTEIN DPA"/>
    <property type="match status" value="1"/>
</dbReference>
<evidence type="ECO:0000256" key="8">
    <source>
        <dbReference type="RuleBase" id="RU003796"/>
    </source>
</evidence>
<evidence type="ECO:0000256" key="9">
    <source>
        <dbReference type="SAM" id="Phobius"/>
    </source>
</evidence>